<sequence length="76" mass="8314">MHVTGGAQLGSEPSWHISVESFLDQIEVAASCSLSDISVSREVTCLQFHRVPSEIESTEYSQLLADDHSSLQVLKP</sequence>
<organism evidence="1 2">
    <name type="scientific">Rosa chinensis</name>
    <name type="common">China rose</name>
    <dbReference type="NCBI Taxonomy" id="74649"/>
    <lineage>
        <taxon>Eukaryota</taxon>
        <taxon>Viridiplantae</taxon>
        <taxon>Streptophyta</taxon>
        <taxon>Embryophyta</taxon>
        <taxon>Tracheophyta</taxon>
        <taxon>Spermatophyta</taxon>
        <taxon>Magnoliopsida</taxon>
        <taxon>eudicotyledons</taxon>
        <taxon>Gunneridae</taxon>
        <taxon>Pentapetalae</taxon>
        <taxon>rosids</taxon>
        <taxon>fabids</taxon>
        <taxon>Rosales</taxon>
        <taxon>Rosaceae</taxon>
        <taxon>Rosoideae</taxon>
        <taxon>Rosoideae incertae sedis</taxon>
        <taxon>Rosa</taxon>
    </lineage>
</organism>
<dbReference type="Gramene" id="PRQ60353">
    <property type="protein sequence ID" value="PRQ60353"/>
    <property type="gene ID" value="RchiOBHm_Chr1g0380241"/>
</dbReference>
<gene>
    <name evidence="1" type="ORF">RchiOBHm_Chr1g0380241</name>
</gene>
<evidence type="ECO:0000313" key="1">
    <source>
        <dbReference type="EMBL" id="PRQ60353.1"/>
    </source>
</evidence>
<comment type="caution">
    <text evidence="1">The sequence shown here is derived from an EMBL/GenBank/DDBJ whole genome shotgun (WGS) entry which is preliminary data.</text>
</comment>
<dbReference type="EMBL" id="PDCK01000039">
    <property type="protein sequence ID" value="PRQ60353.1"/>
    <property type="molecule type" value="Genomic_DNA"/>
</dbReference>
<evidence type="ECO:0000313" key="2">
    <source>
        <dbReference type="Proteomes" id="UP000238479"/>
    </source>
</evidence>
<dbReference type="Proteomes" id="UP000238479">
    <property type="component" value="Chromosome 1"/>
</dbReference>
<accession>A0A2P6SNY2</accession>
<dbReference type="AlphaFoldDB" id="A0A2P6SNY2"/>
<keyword evidence="2" id="KW-1185">Reference proteome</keyword>
<name>A0A2P6SNY2_ROSCH</name>
<proteinExistence type="predicted"/>
<reference evidence="1 2" key="1">
    <citation type="journal article" date="2018" name="Nat. Genet.">
        <title>The Rosa genome provides new insights in the design of modern roses.</title>
        <authorList>
            <person name="Bendahmane M."/>
        </authorList>
    </citation>
    <scope>NUCLEOTIDE SEQUENCE [LARGE SCALE GENOMIC DNA]</scope>
    <source>
        <strain evidence="2">cv. Old Blush</strain>
    </source>
</reference>
<protein>
    <submittedName>
        <fullName evidence="1">Uncharacterized protein</fullName>
    </submittedName>
</protein>